<dbReference type="InterPro" id="IPR014001">
    <property type="entry name" value="Helicase_ATP-bd"/>
</dbReference>
<evidence type="ECO:0000256" key="8">
    <source>
        <dbReference type="SAM" id="MobiDB-lite"/>
    </source>
</evidence>
<dbReference type="SMART" id="SM00487">
    <property type="entry name" value="DEXDc"/>
    <property type="match status" value="1"/>
</dbReference>
<proteinExistence type="inferred from homology"/>
<dbReference type="STRING" id="52838.A0A4S8K177"/>
<dbReference type="InterPro" id="IPR027417">
    <property type="entry name" value="P-loop_NTPase"/>
</dbReference>
<dbReference type="InterPro" id="IPR001650">
    <property type="entry name" value="Helicase_C-like"/>
</dbReference>
<evidence type="ECO:0000259" key="9">
    <source>
        <dbReference type="PROSITE" id="PS51192"/>
    </source>
</evidence>
<comment type="function">
    <text evidence="7">RNA helicase.</text>
</comment>
<dbReference type="Pfam" id="PF00270">
    <property type="entry name" value="DEAD"/>
    <property type="match status" value="1"/>
</dbReference>
<dbReference type="GO" id="GO:0005524">
    <property type="term" value="F:ATP binding"/>
    <property type="evidence" value="ECO:0007669"/>
    <property type="project" value="UniProtKB-UniRule"/>
</dbReference>
<dbReference type="EC" id="3.6.4.13" evidence="7"/>
<feature type="compositionally biased region" description="Basic and acidic residues" evidence="8">
    <location>
        <begin position="165"/>
        <end position="175"/>
    </location>
</feature>
<dbReference type="Proteomes" id="UP000317650">
    <property type="component" value="Chromosome 8"/>
</dbReference>
<gene>
    <name evidence="11" type="ORF">C4D60_Mb08t03790</name>
</gene>
<keyword evidence="2 6" id="KW-0378">Hydrolase</keyword>
<organism evidence="11 12">
    <name type="scientific">Musa balbisiana</name>
    <name type="common">Banana</name>
    <dbReference type="NCBI Taxonomy" id="52838"/>
    <lineage>
        <taxon>Eukaryota</taxon>
        <taxon>Viridiplantae</taxon>
        <taxon>Streptophyta</taxon>
        <taxon>Embryophyta</taxon>
        <taxon>Tracheophyta</taxon>
        <taxon>Spermatophyta</taxon>
        <taxon>Magnoliopsida</taxon>
        <taxon>Liliopsida</taxon>
        <taxon>Zingiberales</taxon>
        <taxon>Musaceae</taxon>
        <taxon>Musa</taxon>
    </lineage>
</organism>
<dbReference type="PROSITE" id="PS00039">
    <property type="entry name" value="DEAD_ATP_HELICASE"/>
    <property type="match status" value="1"/>
</dbReference>
<feature type="domain" description="Helicase ATP-binding" evidence="9">
    <location>
        <begin position="243"/>
        <end position="426"/>
    </location>
</feature>
<comment type="domain">
    <text evidence="7">The Q motif is unique to and characteristic of the DEAD box family of RNA helicases and controls ATP binding and hydrolysis.</text>
</comment>
<comment type="catalytic activity">
    <reaction evidence="7">
        <text>ATP + H2O = ADP + phosphate + H(+)</text>
        <dbReference type="Rhea" id="RHEA:13065"/>
        <dbReference type="ChEBI" id="CHEBI:15377"/>
        <dbReference type="ChEBI" id="CHEBI:15378"/>
        <dbReference type="ChEBI" id="CHEBI:30616"/>
        <dbReference type="ChEBI" id="CHEBI:43474"/>
        <dbReference type="ChEBI" id="CHEBI:456216"/>
        <dbReference type="EC" id="3.6.4.13"/>
    </reaction>
</comment>
<keyword evidence="5 7" id="KW-0694">RNA-binding</keyword>
<evidence type="ECO:0000256" key="7">
    <source>
        <dbReference type="RuleBase" id="RU365068"/>
    </source>
</evidence>
<dbReference type="EMBL" id="PYDT01000002">
    <property type="protein sequence ID" value="THU68428.1"/>
    <property type="molecule type" value="Genomic_DNA"/>
</dbReference>
<evidence type="ECO:0000313" key="11">
    <source>
        <dbReference type="EMBL" id="THU68428.1"/>
    </source>
</evidence>
<feature type="region of interest" description="Disordered" evidence="8">
    <location>
        <begin position="126"/>
        <end position="195"/>
    </location>
</feature>
<dbReference type="SMART" id="SM00490">
    <property type="entry name" value="HELICc"/>
    <property type="match status" value="1"/>
</dbReference>
<comment type="similarity">
    <text evidence="6">Belongs to the DEAD box helicase family.</text>
</comment>
<dbReference type="GO" id="GO:0003723">
    <property type="term" value="F:RNA binding"/>
    <property type="evidence" value="ECO:0007669"/>
    <property type="project" value="UniProtKB-UniRule"/>
</dbReference>
<evidence type="ECO:0000259" key="10">
    <source>
        <dbReference type="PROSITE" id="PS51194"/>
    </source>
</evidence>
<dbReference type="Gene3D" id="3.40.50.300">
    <property type="entry name" value="P-loop containing nucleotide triphosphate hydrolases"/>
    <property type="match status" value="2"/>
</dbReference>
<evidence type="ECO:0000256" key="4">
    <source>
        <dbReference type="ARBA" id="ARBA00022840"/>
    </source>
</evidence>
<dbReference type="Pfam" id="PF00271">
    <property type="entry name" value="Helicase_C"/>
    <property type="match status" value="1"/>
</dbReference>
<dbReference type="InterPro" id="IPR000629">
    <property type="entry name" value="RNA-helicase_DEAD-box_CS"/>
</dbReference>
<dbReference type="SUPFAM" id="SSF52540">
    <property type="entry name" value="P-loop containing nucleoside triphosphate hydrolases"/>
    <property type="match status" value="1"/>
</dbReference>
<keyword evidence="3 6" id="KW-0347">Helicase</keyword>
<evidence type="ECO:0000256" key="3">
    <source>
        <dbReference type="ARBA" id="ARBA00022806"/>
    </source>
</evidence>
<keyword evidence="12" id="KW-1185">Reference proteome</keyword>
<protein>
    <recommendedName>
        <fullName evidence="7">ATP-dependent RNA helicase</fullName>
        <ecNumber evidence="7">3.6.4.13</ecNumber>
    </recommendedName>
</protein>
<accession>A0A4S8K177</accession>
<evidence type="ECO:0000256" key="1">
    <source>
        <dbReference type="ARBA" id="ARBA00022741"/>
    </source>
</evidence>
<dbReference type="AlphaFoldDB" id="A0A4S8K177"/>
<dbReference type="PROSITE" id="PS51194">
    <property type="entry name" value="HELICASE_CTER"/>
    <property type="match status" value="1"/>
</dbReference>
<reference evidence="11 12" key="1">
    <citation type="journal article" date="2019" name="Nat. Plants">
        <title>Genome sequencing of Musa balbisiana reveals subgenome evolution and function divergence in polyploid bananas.</title>
        <authorList>
            <person name="Yao X."/>
        </authorList>
    </citation>
    <scope>NUCLEOTIDE SEQUENCE [LARGE SCALE GENOMIC DNA]</scope>
    <source>
        <strain evidence="12">cv. DH-PKW</strain>
        <tissue evidence="11">Leaves</tissue>
    </source>
</reference>
<name>A0A4S8K177_MUSBA</name>
<keyword evidence="1 6" id="KW-0547">Nucleotide-binding</keyword>
<dbReference type="InterPro" id="IPR011545">
    <property type="entry name" value="DEAD/DEAH_box_helicase_dom"/>
</dbReference>
<evidence type="ECO:0000256" key="5">
    <source>
        <dbReference type="ARBA" id="ARBA00022884"/>
    </source>
</evidence>
<evidence type="ECO:0000256" key="6">
    <source>
        <dbReference type="RuleBase" id="RU000492"/>
    </source>
</evidence>
<feature type="domain" description="Helicase C-terminal" evidence="10">
    <location>
        <begin position="460"/>
        <end position="614"/>
    </location>
</feature>
<dbReference type="CDD" id="cd18787">
    <property type="entry name" value="SF2_C_DEAD"/>
    <property type="match status" value="1"/>
</dbReference>
<dbReference type="GO" id="GO:0003724">
    <property type="term" value="F:RNA helicase activity"/>
    <property type="evidence" value="ECO:0007669"/>
    <property type="project" value="UniProtKB-EC"/>
</dbReference>
<sequence length="680" mass="75814">MDPTDDRPDNIRWLIPFGDSLSVRRSSLKPLIPILPPCGGSQTMTGQLLPLRPLDYTGPRGASVLGRAFPFKLKYLALSARPRRLLSLGHDSAAGHRRTGLLVGSSGAPGKRKALVEEDAQVGGWSDDWESEELERDGRRSGRPKSRTRVRGDGGNPNPLVRDAAASKRSRDSDSKFLQVIGNGKKNQNPSLDESLLRRSRGLLNKKRSFSHLDEVDKEEERNVERIEAAGYVMMTLVQEATLPLILEGKDVLAKAKTGTGKTVAFLLPAIEVISRLPPLSHDKKRPSINVLVICPTRELALQAAAEANKLLKYHPSIGVQAVIGGTRLTQEQRHMQANPCQILIATPGRLKDHIENTTGFVSRLNGVKVLVLDEADRLLDMGFRNDIEKIIATVPKQRQTLLFSATVPNEVHQICHIALKKDYKFISTVDEGSEETHSQVKQMHLIAPLDKHFSILYCILKEHILEDADYKVIVFCTTAMVTKLVADLLTKLHLNVREIHSRKPQNYRTRVSEEFRQSKGLILVSSDVSARGVDYPDVTLVIQVGLPADREQYIHRLGRTGRKGKEGKGLLMLAPWEKLFLASVQDLPITEAPVPSMDRSTMKEVEQALELVELKNKESAYQAWLGYYNSNKKIGRDKLKLVELAREFSQSLGLRDPPAIPKLILRKMGLHNVPGLRSK</sequence>
<dbReference type="PROSITE" id="PS51192">
    <property type="entry name" value="HELICASE_ATP_BIND_1"/>
    <property type="match status" value="1"/>
</dbReference>
<dbReference type="GO" id="GO:0016787">
    <property type="term" value="F:hydrolase activity"/>
    <property type="evidence" value="ECO:0007669"/>
    <property type="project" value="UniProtKB-KW"/>
</dbReference>
<dbReference type="PANTHER" id="PTHR24031">
    <property type="entry name" value="RNA HELICASE"/>
    <property type="match status" value="1"/>
</dbReference>
<keyword evidence="4 6" id="KW-0067">ATP-binding</keyword>
<evidence type="ECO:0000313" key="12">
    <source>
        <dbReference type="Proteomes" id="UP000317650"/>
    </source>
</evidence>
<comment type="caution">
    <text evidence="11">The sequence shown here is derived from an EMBL/GenBank/DDBJ whole genome shotgun (WGS) entry which is preliminary data.</text>
</comment>
<evidence type="ECO:0000256" key="2">
    <source>
        <dbReference type="ARBA" id="ARBA00022801"/>
    </source>
</evidence>